<dbReference type="EMBL" id="JAJNOC010000002">
    <property type="protein sequence ID" value="MCD2516372.1"/>
    <property type="molecule type" value="Genomic_DNA"/>
</dbReference>
<dbReference type="Proteomes" id="UP001179361">
    <property type="component" value="Unassembled WGS sequence"/>
</dbReference>
<reference evidence="1" key="1">
    <citation type="submission" date="2021-11" db="EMBL/GenBank/DDBJ databases">
        <title>The complete genome of Massilia sp sp. G4R7.</title>
        <authorList>
            <person name="Liu L."/>
            <person name="Yue J."/>
            <person name="Yuan J."/>
            <person name="Yang F."/>
            <person name="Li L."/>
        </authorList>
    </citation>
    <scope>NUCLEOTIDE SEQUENCE</scope>
    <source>
        <strain evidence="1">G4R7</strain>
    </source>
</reference>
<accession>A0ABS8Q3P6</accession>
<keyword evidence="2" id="KW-1185">Reference proteome</keyword>
<gene>
    <name evidence="1" type="ORF">LQ564_08600</name>
</gene>
<protein>
    <submittedName>
        <fullName evidence="1">Uncharacterized protein</fullName>
    </submittedName>
</protein>
<name>A0ABS8Q3P6_9BURK</name>
<proteinExistence type="predicted"/>
<evidence type="ECO:0000313" key="1">
    <source>
        <dbReference type="EMBL" id="MCD2516372.1"/>
    </source>
</evidence>
<sequence>MYPELLRLLTCNDLEPEEPEELTRQILAAPDDPEYAWAQGDASIAMACELQDIMGEFAATSDKIDEAHEQIQDMFDDDFPGFPHEMFDHAHRIDGNVYFKWLNGELAERAVEEGGYEAVMFDTGADDRFTIFVVYRKDVARILELARALGLRMSSTTAEA</sequence>
<dbReference type="RefSeq" id="WP_231057691.1">
    <property type="nucleotide sequence ID" value="NZ_JAJNOC010000002.1"/>
</dbReference>
<evidence type="ECO:0000313" key="2">
    <source>
        <dbReference type="Proteomes" id="UP001179361"/>
    </source>
</evidence>
<organism evidence="1 2">
    <name type="scientific">Massilia phyllostachyos</name>
    <dbReference type="NCBI Taxonomy" id="2898585"/>
    <lineage>
        <taxon>Bacteria</taxon>
        <taxon>Pseudomonadati</taxon>
        <taxon>Pseudomonadota</taxon>
        <taxon>Betaproteobacteria</taxon>
        <taxon>Burkholderiales</taxon>
        <taxon>Oxalobacteraceae</taxon>
        <taxon>Telluria group</taxon>
        <taxon>Massilia</taxon>
    </lineage>
</organism>
<comment type="caution">
    <text evidence="1">The sequence shown here is derived from an EMBL/GenBank/DDBJ whole genome shotgun (WGS) entry which is preliminary data.</text>
</comment>